<organism evidence="1 2">
    <name type="scientific">Catharanthus roseus</name>
    <name type="common">Madagascar periwinkle</name>
    <name type="synonym">Vinca rosea</name>
    <dbReference type="NCBI Taxonomy" id="4058"/>
    <lineage>
        <taxon>Eukaryota</taxon>
        <taxon>Viridiplantae</taxon>
        <taxon>Streptophyta</taxon>
        <taxon>Embryophyta</taxon>
        <taxon>Tracheophyta</taxon>
        <taxon>Spermatophyta</taxon>
        <taxon>Magnoliopsida</taxon>
        <taxon>eudicotyledons</taxon>
        <taxon>Gunneridae</taxon>
        <taxon>Pentapetalae</taxon>
        <taxon>asterids</taxon>
        <taxon>lamiids</taxon>
        <taxon>Gentianales</taxon>
        <taxon>Apocynaceae</taxon>
        <taxon>Rauvolfioideae</taxon>
        <taxon>Vinceae</taxon>
        <taxon>Catharanthinae</taxon>
        <taxon>Catharanthus</taxon>
    </lineage>
</organism>
<dbReference type="EMBL" id="CM044707">
    <property type="protein sequence ID" value="KAI5652565.1"/>
    <property type="molecule type" value="Genomic_DNA"/>
</dbReference>
<keyword evidence="2" id="KW-1185">Reference proteome</keyword>
<proteinExistence type="predicted"/>
<evidence type="ECO:0000313" key="2">
    <source>
        <dbReference type="Proteomes" id="UP001060085"/>
    </source>
</evidence>
<comment type="caution">
    <text evidence="1">The sequence shown here is derived from an EMBL/GenBank/DDBJ whole genome shotgun (WGS) entry which is preliminary data.</text>
</comment>
<name>A0ACB9ZX67_CATRO</name>
<sequence length="186" mass="20795">MGPYRYEIKYKAKMAKEEDDRSKKKVRIKEGSKKIKNIYGNEANRMVTYLEEALKDKLEGFEDQGKASNSPTPTSVGFYRKTLGRTHPTASDRSHPTIVGRAPIVEGLKPLSFAAGFIASLHPPLDRIPRWQFVATLGIISAASLFRSAILSKFSAVTAIDYSYFPFKSCPFQQLKPTNLMANLTS</sequence>
<protein>
    <submittedName>
        <fullName evidence="1">Uncharacterized protein</fullName>
    </submittedName>
</protein>
<dbReference type="Proteomes" id="UP001060085">
    <property type="component" value="Linkage Group LG07"/>
</dbReference>
<gene>
    <name evidence="1" type="ORF">M9H77_29752</name>
</gene>
<reference evidence="2" key="1">
    <citation type="journal article" date="2023" name="Nat. Plants">
        <title>Single-cell RNA sequencing provides a high-resolution roadmap for understanding the multicellular compartmentation of specialized metabolism.</title>
        <authorList>
            <person name="Sun S."/>
            <person name="Shen X."/>
            <person name="Li Y."/>
            <person name="Li Y."/>
            <person name="Wang S."/>
            <person name="Li R."/>
            <person name="Zhang H."/>
            <person name="Shen G."/>
            <person name="Guo B."/>
            <person name="Wei J."/>
            <person name="Xu J."/>
            <person name="St-Pierre B."/>
            <person name="Chen S."/>
            <person name="Sun C."/>
        </authorList>
    </citation>
    <scope>NUCLEOTIDE SEQUENCE [LARGE SCALE GENOMIC DNA]</scope>
</reference>
<evidence type="ECO:0000313" key="1">
    <source>
        <dbReference type="EMBL" id="KAI5652565.1"/>
    </source>
</evidence>
<accession>A0ACB9ZX67</accession>